<organism evidence="1 2">
    <name type="scientific">Aquipseudomonas alcaligenes</name>
    <name type="common">Pseudomonas alcaligenes</name>
    <dbReference type="NCBI Taxonomy" id="43263"/>
    <lineage>
        <taxon>Bacteria</taxon>
        <taxon>Pseudomonadati</taxon>
        <taxon>Pseudomonadota</taxon>
        <taxon>Gammaproteobacteria</taxon>
        <taxon>Pseudomonadales</taxon>
        <taxon>Pseudomonadaceae</taxon>
        <taxon>Aquipseudomonas</taxon>
    </lineage>
</organism>
<evidence type="ECO:0000313" key="1">
    <source>
        <dbReference type="EMBL" id="MDH1055305.1"/>
    </source>
</evidence>
<evidence type="ECO:0000313" key="2">
    <source>
        <dbReference type="Proteomes" id="UP001158730"/>
    </source>
</evidence>
<accession>A0AA42SQU2</accession>
<comment type="caution">
    <text evidence="1">The sequence shown here is derived from an EMBL/GenBank/DDBJ whole genome shotgun (WGS) entry which is preliminary data.</text>
</comment>
<gene>
    <name evidence="1" type="ORF">N5C05_11095</name>
</gene>
<dbReference type="Proteomes" id="UP001158730">
    <property type="component" value="Unassembled WGS sequence"/>
</dbReference>
<dbReference type="RefSeq" id="WP_280053958.1">
    <property type="nucleotide sequence ID" value="NZ_JAOBYN010000008.1"/>
</dbReference>
<sequence>MPKVKETALIGGRFKLGKAGGRAPTDFIGLVSTAQEQIEQTEIRLQDTTTPQGGTYDTFARVDRFFLTLALREINSRNLANALYADIAEVPSTAVTGEEVVLGVGQTTALALMPLEITKVSIGGTEYDEDIDWRITGAGIEVIEDSDLADYIAAQLGSKTASSAPKAGGNTGNGTMGAVTVTSAAVGAYTVSFTSSTAFSVTGPGGAVGTGTAGTPFSTGGLSFTITAGATPFAAGDGFSITVVQATEVVAEVDYTSATFDEIELLTNSGQEWYLLFEGANAVGEKGKFNAHYWRVKFSPTESRDVLGNEDFMTMTVRAEVLREDSRATGDAKSAYGKLQKQRIA</sequence>
<proteinExistence type="predicted"/>
<dbReference type="AlphaFoldDB" id="A0AA42SQU2"/>
<dbReference type="EMBL" id="JAOBYN010000008">
    <property type="protein sequence ID" value="MDH1055305.1"/>
    <property type="molecule type" value="Genomic_DNA"/>
</dbReference>
<protein>
    <submittedName>
        <fullName evidence="1">Uncharacterized protein</fullName>
    </submittedName>
</protein>
<reference evidence="1" key="1">
    <citation type="submission" date="2022-09" db="EMBL/GenBank/DDBJ databases">
        <title>Intensive care unit water sources are persistently colonized with multi-drug resistant bacteria and are the site of extensive horizontal gene transfer of antibiotic resistance genes.</title>
        <authorList>
            <person name="Diorio-Toth L."/>
        </authorList>
    </citation>
    <scope>NUCLEOTIDE SEQUENCE</scope>
    <source>
        <strain evidence="1">GD03990</strain>
    </source>
</reference>
<name>A0AA42SQU2_AQUAC</name>